<name>R4Z2U7_9ACTN</name>
<proteinExistence type="predicted"/>
<dbReference type="CDD" id="cd06587">
    <property type="entry name" value="VOC"/>
    <property type="match status" value="1"/>
</dbReference>
<evidence type="ECO:0000313" key="4">
    <source>
        <dbReference type="Proteomes" id="UP000018291"/>
    </source>
</evidence>
<evidence type="ECO:0000313" key="3">
    <source>
        <dbReference type="EMBL" id="CCM65053.1"/>
    </source>
</evidence>
<keyword evidence="4" id="KW-1185">Reference proteome</keyword>
<reference evidence="3 4" key="1">
    <citation type="journal article" date="2013" name="ISME J.">
        <title>Metabolic model for the filamentous 'Candidatus Microthrix parvicella' based on genomic and metagenomic analyses.</title>
        <authorList>
            <person name="Jon McIlroy S."/>
            <person name="Kristiansen R."/>
            <person name="Albertsen M."/>
            <person name="Michael Karst S."/>
            <person name="Rossetti S."/>
            <person name="Lund Nielsen J."/>
            <person name="Tandoi V."/>
            <person name="James Seviour R."/>
            <person name="Nielsen P.H."/>
        </authorList>
    </citation>
    <scope>NUCLEOTIDE SEQUENCE [LARGE SCALE GENOMIC DNA]</scope>
    <source>
        <strain evidence="3 4">RN1</strain>
    </source>
</reference>
<feature type="domain" description="Glyoxalase/fosfomycin resistance/dioxygenase" evidence="2">
    <location>
        <begin position="8"/>
        <end position="70"/>
    </location>
</feature>
<dbReference type="SUPFAM" id="SSF54593">
    <property type="entry name" value="Glyoxalase/Bleomycin resistance protein/Dihydroxybiphenyl dioxygenase"/>
    <property type="match status" value="1"/>
</dbReference>
<sequence>METTSFTGISHLDLSVSDVDASATWYERVLDLRRLHRVDLPTRTMIVLFHEASGLVIGLNQHQGPRTDPSTSAGPASTMWASQSTTARRSTPGRRASPT</sequence>
<dbReference type="AlphaFoldDB" id="R4Z2U7"/>
<dbReference type="HOGENOM" id="CLU_2315084_0_0_11"/>
<dbReference type="STRING" id="1229780.BN381_500011"/>
<comment type="caution">
    <text evidence="3">The sequence shown here is derived from an EMBL/GenBank/DDBJ whole genome shotgun (WGS) entry which is preliminary data.</text>
</comment>
<accession>R4Z2U7</accession>
<gene>
    <name evidence="3" type="ORF">BN381_500011</name>
</gene>
<evidence type="ECO:0000259" key="2">
    <source>
        <dbReference type="Pfam" id="PF00903"/>
    </source>
</evidence>
<feature type="compositionally biased region" description="Polar residues" evidence="1">
    <location>
        <begin position="60"/>
        <end position="89"/>
    </location>
</feature>
<dbReference type="Pfam" id="PF00903">
    <property type="entry name" value="Glyoxalase"/>
    <property type="match status" value="1"/>
</dbReference>
<evidence type="ECO:0000256" key="1">
    <source>
        <dbReference type="SAM" id="MobiDB-lite"/>
    </source>
</evidence>
<dbReference type="Proteomes" id="UP000018291">
    <property type="component" value="Unassembled WGS sequence"/>
</dbReference>
<organism evidence="3 4">
    <name type="scientific">Candidatus Neomicrothrix parvicella RN1</name>
    <dbReference type="NCBI Taxonomy" id="1229780"/>
    <lineage>
        <taxon>Bacteria</taxon>
        <taxon>Bacillati</taxon>
        <taxon>Actinomycetota</taxon>
        <taxon>Acidimicrobiia</taxon>
        <taxon>Acidimicrobiales</taxon>
        <taxon>Microthrixaceae</taxon>
        <taxon>Candidatus Neomicrothrix</taxon>
    </lineage>
</organism>
<feature type="region of interest" description="Disordered" evidence="1">
    <location>
        <begin position="59"/>
        <end position="99"/>
    </location>
</feature>
<dbReference type="Gene3D" id="3.10.180.10">
    <property type="entry name" value="2,3-Dihydroxybiphenyl 1,2-Dioxygenase, domain 1"/>
    <property type="match status" value="1"/>
</dbReference>
<dbReference type="EMBL" id="CANL01000046">
    <property type="protein sequence ID" value="CCM65053.1"/>
    <property type="molecule type" value="Genomic_DNA"/>
</dbReference>
<dbReference type="InterPro" id="IPR029068">
    <property type="entry name" value="Glyas_Bleomycin-R_OHBP_Dase"/>
</dbReference>
<dbReference type="InterPro" id="IPR004360">
    <property type="entry name" value="Glyas_Fos-R_dOase_dom"/>
</dbReference>
<protein>
    <recommendedName>
        <fullName evidence="2">Glyoxalase/fosfomycin resistance/dioxygenase domain-containing protein</fullName>
    </recommendedName>
</protein>